<keyword evidence="2" id="KW-1185">Reference proteome</keyword>
<accession>A0ACB9Z895</accession>
<evidence type="ECO:0000313" key="2">
    <source>
        <dbReference type="Proteomes" id="UP001497700"/>
    </source>
</evidence>
<sequence length="158" mass="17902">MRLQSTVVATLLWATAALAAPISNSDRPLQEVELPSTHADSQPPMNITADLQPAANMTADEDWPRWPCKKNFTEGEPLTKLERIMMKICYKELLRGRWLTINCPRTDKTFQSWGKVWDIADDCYESCRQCIDEGLDELAPNVICNTKAGLAKCHVQYM</sequence>
<dbReference type="Proteomes" id="UP001497700">
    <property type="component" value="Unassembled WGS sequence"/>
</dbReference>
<protein>
    <submittedName>
        <fullName evidence="1">Uncharacterized protein</fullName>
    </submittedName>
</protein>
<gene>
    <name evidence="1" type="ORF">F4820DRAFT_446377</name>
</gene>
<evidence type="ECO:0000313" key="1">
    <source>
        <dbReference type="EMBL" id="KAI4867215.1"/>
    </source>
</evidence>
<dbReference type="EMBL" id="MU393450">
    <property type="protein sequence ID" value="KAI4867215.1"/>
    <property type="molecule type" value="Genomic_DNA"/>
</dbReference>
<reference evidence="1 2" key="1">
    <citation type="journal article" date="2022" name="New Phytol.">
        <title>Ecological generalism drives hyperdiversity of secondary metabolite gene clusters in xylarialean endophytes.</title>
        <authorList>
            <person name="Franco M.E.E."/>
            <person name="Wisecaver J.H."/>
            <person name="Arnold A.E."/>
            <person name="Ju Y.M."/>
            <person name="Slot J.C."/>
            <person name="Ahrendt S."/>
            <person name="Moore L.P."/>
            <person name="Eastman K.E."/>
            <person name="Scott K."/>
            <person name="Konkel Z."/>
            <person name="Mondo S.J."/>
            <person name="Kuo A."/>
            <person name="Hayes R.D."/>
            <person name="Haridas S."/>
            <person name="Andreopoulos B."/>
            <person name="Riley R."/>
            <person name="LaButti K."/>
            <person name="Pangilinan J."/>
            <person name="Lipzen A."/>
            <person name="Amirebrahimi M."/>
            <person name="Yan J."/>
            <person name="Adam C."/>
            <person name="Keymanesh K."/>
            <person name="Ng V."/>
            <person name="Louie K."/>
            <person name="Northen T."/>
            <person name="Drula E."/>
            <person name="Henrissat B."/>
            <person name="Hsieh H.M."/>
            <person name="Youens-Clark K."/>
            <person name="Lutzoni F."/>
            <person name="Miadlikowska J."/>
            <person name="Eastwood D.C."/>
            <person name="Hamelin R.C."/>
            <person name="Grigoriev I.V."/>
            <person name="U'Ren J.M."/>
        </authorList>
    </citation>
    <scope>NUCLEOTIDE SEQUENCE [LARGE SCALE GENOMIC DNA]</scope>
    <source>
        <strain evidence="1 2">CBS 119005</strain>
    </source>
</reference>
<organism evidence="1 2">
    <name type="scientific">Hypoxylon rubiginosum</name>
    <dbReference type="NCBI Taxonomy" id="110542"/>
    <lineage>
        <taxon>Eukaryota</taxon>
        <taxon>Fungi</taxon>
        <taxon>Dikarya</taxon>
        <taxon>Ascomycota</taxon>
        <taxon>Pezizomycotina</taxon>
        <taxon>Sordariomycetes</taxon>
        <taxon>Xylariomycetidae</taxon>
        <taxon>Xylariales</taxon>
        <taxon>Hypoxylaceae</taxon>
        <taxon>Hypoxylon</taxon>
    </lineage>
</organism>
<proteinExistence type="predicted"/>
<name>A0ACB9Z895_9PEZI</name>
<comment type="caution">
    <text evidence="1">The sequence shown here is derived from an EMBL/GenBank/DDBJ whole genome shotgun (WGS) entry which is preliminary data.</text>
</comment>